<evidence type="ECO:0000256" key="1">
    <source>
        <dbReference type="SAM" id="MobiDB-lite"/>
    </source>
</evidence>
<protein>
    <submittedName>
        <fullName evidence="2">Uncharacterized protein</fullName>
    </submittedName>
</protein>
<proteinExistence type="predicted"/>
<feature type="region of interest" description="Disordered" evidence="1">
    <location>
        <begin position="1"/>
        <end position="39"/>
    </location>
</feature>
<evidence type="ECO:0000313" key="3">
    <source>
        <dbReference type="Proteomes" id="UP000245910"/>
    </source>
</evidence>
<accession>A0A2L2TG83</accession>
<dbReference type="EMBL" id="LN649229">
    <property type="protein sequence ID" value="CEI67043.1"/>
    <property type="molecule type" value="Genomic_DNA"/>
</dbReference>
<dbReference type="GeneID" id="37255196"/>
<dbReference type="AlphaFoldDB" id="A0A2L2TG83"/>
<organism evidence="2 3">
    <name type="scientific">Fusarium venenatum</name>
    <dbReference type="NCBI Taxonomy" id="56646"/>
    <lineage>
        <taxon>Eukaryota</taxon>
        <taxon>Fungi</taxon>
        <taxon>Dikarya</taxon>
        <taxon>Ascomycota</taxon>
        <taxon>Pezizomycotina</taxon>
        <taxon>Sordariomycetes</taxon>
        <taxon>Hypocreomycetidae</taxon>
        <taxon>Hypocreales</taxon>
        <taxon>Nectriaceae</taxon>
        <taxon>Fusarium</taxon>
    </lineage>
</organism>
<dbReference type="RefSeq" id="XP_025590760.1">
    <property type="nucleotide sequence ID" value="XM_025731768.1"/>
</dbReference>
<dbReference type="OrthoDB" id="10433852at2759"/>
<keyword evidence="3" id="KW-1185">Reference proteome</keyword>
<reference evidence="3" key="1">
    <citation type="submission" date="2014-10" db="EMBL/GenBank/DDBJ databases">
        <authorList>
            <person name="King R."/>
        </authorList>
    </citation>
    <scope>NUCLEOTIDE SEQUENCE [LARGE SCALE GENOMIC DNA]</scope>
    <source>
        <strain evidence="3">A3/5</strain>
    </source>
</reference>
<dbReference type="Proteomes" id="UP000245910">
    <property type="component" value="Chromosome I"/>
</dbReference>
<name>A0A2L2TG83_9HYPO</name>
<dbReference type="KEGG" id="fvn:FVRRES_03555"/>
<evidence type="ECO:0000313" key="2">
    <source>
        <dbReference type="EMBL" id="CEI67043.1"/>
    </source>
</evidence>
<sequence length="133" mass="14759">MQDFPTETGEMLSIGSCGRRKQEAGVGEDLTQADDGGPEADHLAGCSLLREAGNKPVAVNQDELMMEQMQSWPYRRDWQAGSKFYQKAWTDLADAGTTRCITMIARGVGSNMTREIANSALEPLLIWFHIKHI</sequence>